<sequence>MNYPASRLRFSVRSALLLVLSVLACITVIGGVSYADEVSNVLDSLNKGRITSGAEGTVNVSEDSYLNVRTGPGTNYQIIGKLHRGDNAKILEENLGWYKINYNGSTAWINGYYVSGVQLNNMMPDNIYGTVSLPDAESVSLRVGAGINNPAVDTLSNGARFRVLDKQDGWYKIEVAGHSNPLWINGSFVKLIDTIEDPPSADNVPAYVDVDSSLNLRSGPSTSNPIMQELADRTQLTIIGVEGDWYKVKLSNGTIGYCHSSYIKKGAPPAADTTTTTGPGVSDASSGGKNVLESIQLPSDPGGVTPEVASQILAGLGYGRFNGFGESLKKFQSATFGSWSAGKTYTKGSLDEATKKKLLEHGKMLQAALAKYPAGTVSKTSPEFAKWVSNSAATMKNMPSGLVDNSGNSISKEALVHGILTQESGKYHWRDRKMIISSCGAMGFMQIMPFHTDSAGNIYDPEVNLAFGVKYIDTQLGRSDWKTSGDDASSMLAKALAAYNGGPGRAALKNMSWEQIVNSNSIPRESIHYAISIRKRLNVRISAAEEAWLNSH</sequence>
<evidence type="ECO:0000256" key="1">
    <source>
        <dbReference type="SAM" id="MobiDB-lite"/>
    </source>
</evidence>
<dbReference type="Proteomes" id="UP000178735">
    <property type="component" value="Unassembled WGS sequence"/>
</dbReference>
<dbReference type="CDD" id="cd00254">
    <property type="entry name" value="LT-like"/>
    <property type="match status" value="1"/>
</dbReference>
<dbReference type="InterPro" id="IPR008258">
    <property type="entry name" value="Transglycosylase_SLT_dom_1"/>
</dbReference>
<dbReference type="Gene3D" id="1.10.530.10">
    <property type="match status" value="1"/>
</dbReference>
<dbReference type="InterPro" id="IPR052354">
    <property type="entry name" value="Cell_Wall_Dynamics_Protein"/>
</dbReference>
<dbReference type="SMART" id="SM00287">
    <property type="entry name" value="SH3b"/>
    <property type="match status" value="3"/>
</dbReference>
<feature type="domain" description="SH3b" evidence="2">
    <location>
        <begin position="203"/>
        <end position="267"/>
    </location>
</feature>
<feature type="compositionally biased region" description="Low complexity" evidence="1">
    <location>
        <begin position="268"/>
        <end position="280"/>
    </location>
</feature>
<feature type="region of interest" description="Disordered" evidence="1">
    <location>
        <begin position="268"/>
        <end position="300"/>
    </location>
</feature>
<dbReference type="Pfam" id="PF08239">
    <property type="entry name" value="SH3_3"/>
    <property type="match status" value="3"/>
</dbReference>
<evidence type="ECO:0000313" key="3">
    <source>
        <dbReference type="EMBL" id="OGM04417.1"/>
    </source>
</evidence>
<comment type="caution">
    <text evidence="3">The sequence shown here is derived from an EMBL/GenBank/DDBJ whole genome shotgun (WGS) entry which is preliminary data.</text>
</comment>
<organism evidence="3 4">
    <name type="scientific">Candidatus Wallbacteria bacterium GWC2_49_35</name>
    <dbReference type="NCBI Taxonomy" id="1817813"/>
    <lineage>
        <taxon>Bacteria</taxon>
        <taxon>Candidatus Walliibacteriota</taxon>
    </lineage>
</organism>
<proteinExistence type="predicted"/>
<reference evidence="3 4" key="1">
    <citation type="journal article" date="2016" name="Nat. Commun.">
        <title>Thousands of microbial genomes shed light on interconnected biogeochemical processes in an aquifer system.</title>
        <authorList>
            <person name="Anantharaman K."/>
            <person name="Brown C.T."/>
            <person name="Hug L.A."/>
            <person name="Sharon I."/>
            <person name="Castelle C.J."/>
            <person name="Probst A.J."/>
            <person name="Thomas B.C."/>
            <person name="Singh A."/>
            <person name="Wilkins M.J."/>
            <person name="Karaoz U."/>
            <person name="Brodie E.L."/>
            <person name="Williams K.H."/>
            <person name="Hubbard S.S."/>
            <person name="Banfield J.F."/>
        </authorList>
    </citation>
    <scope>NUCLEOTIDE SEQUENCE [LARGE SCALE GENOMIC DNA]</scope>
</reference>
<dbReference type="PROSITE" id="PS51257">
    <property type="entry name" value="PROKAR_LIPOPROTEIN"/>
    <property type="match status" value="1"/>
</dbReference>
<name>A0A1F7WPH4_9BACT</name>
<protein>
    <recommendedName>
        <fullName evidence="2">SH3b domain-containing protein</fullName>
    </recommendedName>
</protein>
<evidence type="ECO:0000259" key="2">
    <source>
        <dbReference type="PROSITE" id="PS51781"/>
    </source>
</evidence>
<dbReference type="PROSITE" id="PS51781">
    <property type="entry name" value="SH3B"/>
    <property type="match status" value="2"/>
</dbReference>
<dbReference type="InterPro" id="IPR003646">
    <property type="entry name" value="SH3-like_bac-type"/>
</dbReference>
<dbReference type="STRING" id="1817813.A2008_09320"/>
<accession>A0A1F7WPH4</accession>
<dbReference type="AlphaFoldDB" id="A0A1F7WPH4"/>
<gene>
    <name evidence="3" type="ORF">A2008_09320</name>
</gene>
<dbReference type="EMBL" id="MGFH01000144">
    <property type="protein sequence ID" value="OGM04417.1"/>
    <property type="molecule type" value="Genomic_DNA"/>
</dbReference>
<dbReference type="PANTHER" id="PTHR34408:SF1">
    <property type="entry name" value="GLYCOSYL HYDROLASE FAMILY 19 DOMAIN-CONTAINING PROTEIN HI_1415"/>
    <property type="match status" value="1"/>
</dbReference>
<dbReference type="PANTHER" id="PTHR34408">
    <property type="entry name" value="FAMILY PROTEIN, PUTATIVE-RELATED"/>
    <property type="match status" value="1"/>
</dbReference>
<feature type="domain" description="SH3b" evidence="2">
    <location>
        <begin position="55"/>
        <end position="118"/>
    </location>
</feature>
<dbReference type="Pfam" id="PF01464">
    <property type="entry name" value="SLT"/>
    <property type="match status" value="1"/>
</dbReference>
<dbReference type="SUPFAM" id="SSF53955">
    <property type="entry name" value="Lysozyme-like"/>
    <property type="match status" value="1"/>
</dbReference>
<evidence type="ECO:0000313" key="4">
    <source>
        <dbReference type="Proteomes" id="UP000178735"/>
    </source>
</evidence>
<dbReference type="InterPro" id="IPR023346">
    <property type="entry name" value="Lysozyme-like_dom_sf"/>
</dbReference>
<dbReference type="Gene3D" id="2.30.30.40">
    <property type="entry name" value="SH3 Domains"/>
    <property type="match status" value="3"/>
</dbReference>